<name>R9AZY7_9GAMM</name>
<comment type="similarity">
    <text evidence="4">Belongs to the glycosyl hydrolase 24 family.</text>
</comment>
<comment type="catalytic activity">
    <reaction evidence="4">
        <text>Hydrolysis of (1-&gt;4)-beta-linkages between N-acetylmuramic acid and N-acetyl-D-glucosamine residues in a peptidoglycan and between N-acetyl-D-glucosamine residues in chitodextrins.</text>
        <dbReference type="EC" id="3.2.1.17"/>
    </reaction>
</comment>
<dbReference type="SUPFAM" id="SSF53955">
    <property type="entry name" value="Lysozyme-like"/>
    <property type="match status" value="1"/>
</dbReference>
<dbReference type="AlphaFoldDB" id="R9AZY7"/>
<dbReference type="InterPro" id="IPR002196">
    <property type="entry name" value="Glyco_hydro_24"/>
</dbReference>
<organism evidence="5 6">
    <name type="scientific">Acinetobacter genomosp. 15BJ</name>
    <dbReference type="NCBI Taxonomy" id="106651"/>
    <lineage>
        <taxon>Bacteria</taxon>
        <taxon>Pseudomonadati</taxon>
        <taxon>Pseudomonadota</taxon>
        <taxon>Gammaproteobacteria</taxon>
        <taxon>Moraxellales</taxon>
        <taxon>Moraxellaceae</taxon>
        <taxon>Acinetobacter</taxon>
    </lineage>
</organism>
<evidence type="ECO:0000256" key="1">
    <source>
        <dbReference type="ARBA" id="ARBA00022529"/>
    </source>
</evidence>
<evidence type="ECO:0000313" key="5">
    <source>
        <dbReference type="EMBL" id="EOR07743.1"/>
    </source>
</evidence>
<dbReference type="HOGENOM" id="CLU_091641_6_1_6"/>
<comment type="caution">
    <text evidence="5">The sequence shown here is derived from an EMBL/GenBank/DDBJ whole genome shotgun (WGS) entry which is preliminary data.</text>
</comment>
<dbReference type="GO" id="GO:0016998">
    <property type="term" value="P:cell wall macromolecule catabolic process"/>
    <property type="evidence" value="ECO:0007669"/>
    <property type="project" value="InterPro"/>
</dbReference>
<dbReference type="GO" id="GO:0031640">
    <property type="term" value="P:killing of cells of another organism"/>
    <property type="evidence" value="ECO:0007669"/>
    <property type="project" value="UniProtKB-KW"/>
</dbReference>
<dbReference type="InterPro" id="IPR051018">
    <property type="entry name" value="Bacteriophage_GH24"/>
</dbReference>
<dbReference type="PANTHER" id="PTHR38107">
    <property type="match status" value="1"/>
</dbReference>
<accession>R9AZY7</accession>
<keyword evidence="4" id="KW-0326">Glycosidase</keyword>
<dbReference type="GO" id="GO:0009253">
    <property type="term" value="P:peptidoglycan catabolic process"/>
    <property type="evidence" value="ECO:0007669"/>
    <property type="project" value="InterPro"/>
</dbReference>
<dbReference type="InterPro" id="IPR023347">
    <property type="entry name" value="Lysozyme_dom_sf"/>
</dbReference>
<keyword evidence="2 4" id="KW-0081">Bacteriolytic enzyme</keyword>
<keyword evidence="1 4" id="KW-0929">Antimicrobial</keyword>
<keyword evidence="3" id="KW-1035">Host cytoplasm</keyword>
<dbReference type="Pfam" id="PF00959">
    <property type="entry name" value="Phage_lysozyme"/>
    <property type="match status" value="1"/>
</dbReference>
<dbReference type="Gene3D" id="1.10.530.40">
    <property type="match status" value="1"/>
</dbReference>
<dbReference type="PATRIC" id="fig|1217699.3.peg.2054"/>
<keyword evidence="4" id="KW-0378">Hydrolase</keyword>
<dbReference type="GO" id="GO:0003796">
    <property type="term" value="F:lysozyme activity"/>
    <property type="evidence" value="ECO:0007669"/>
    <property type="project" value="UniProtKB-EC"/>
</dbReference>
<dbReference type="Proteomes" id="UP000016203">
    <property type="component" value="Unassembled WGS sequence"/>
</dbReference>
<evidence type="ECO:0000256" key="2">
    <source>
        <dbReference type="ARBA" id="ARBA00022638"/>
    </source>
</evidence>
<dbReference type="GO" id="GO:0042742">
    <property type="term" value="P:defense response to bacterium"/>
    <property type="evidence" value="ECO:0007669"/>
    <property type="project" value="UniProtKB-KW"/>
</dbReference>
<dbReference type="InterPro" id="IPR033907">
    <property type="entry name" value="Endolysin_autolysin"/>
</dbReference>
<dbReference type="CDD" id="cd00737">
    <property type="entry name" value="lyz_endolysin_autolysin"/>
    <property type="match status" value="1"/>
</dbReference>
<protein>
    <recommendedName>
        <fullName evidence="4">Lysozyme</fullName>
        <ecNumber evidence="4">3.2.1.17</ecNumber>
    </recommendedName>
</protein>
<proteinExistence type="inferred from homology"/>
<dbReference type="EMBL" id="AQFL01000012">
    <property type="protein sequence ID" value="EOR07743.1"/>
    <property type="molecule type" value="Genomic_DNA"/>
</dbReference>
<dbReference type="EC" id="3.2.1.17" evidence="4"/>
<evidence type="ECO:0000313" key="6">
    <source>
        <dbReference type="Proteomes" id="UP000016203"/>
    </source>
</evidence>
<dbReference type="InterPro" id="IPR023346">
    <property type="entry name" value="Lysozyme-like_dom_sf"/>
</dbReference>
<evidence type="ECO:0000256" key="3">
    <source>
        <dbReference type="ARBA" id="ARBA00023200"/>
    </source>
</evidence>
<reference evidence="5 6" key="1">
    <citation type="submission" date="2013-03" db="EMBL/GenBank/DDBJ databases">
        <title>The Genome Sequence of Acinetobacter sp. CIP 110321.</title>
        <authorList>
            <consortium name="The Broad Institute Genome Sequencing Platform"/>
            <consortium name="The Broad Institute Genome Sequencing Center for Infectious Disease"/>
            <person name="Cerqueira G."/>
            <person name="Feldgarden M."/>
            <person name="Courvalin P."/>
            <person name="Perichon B."/>
            <person name="Grillot-Courvalin C."/>
            <person name="Clermont D."/>
            <person name="Rocha E."/>
            <person name="Yoon E.-J."/>
            <person name="Nemec A."/>
            <person name="Walker B."/>
            <person name="Young S.K."/>
            <person name="Zeng Q."/>
            <person name="Gargeya S."/>
            <person name="Fitzgerald M."/>
            <person name="Haas B."/>
            <person name="Abouelleil A."/>
            <person name="Alvarado L."/>
            <person name="Arachchi H.M."/>
            <person name="Berlin A.M."/>
            <person name="Chapman S.B."/>
            <person name="Dewar J."/>
            <person name="Goldberg J."/>
            <person name="Griggs A."/>
            <person name="Gujja S."/>
            <person name="Hansen M."/>
            <person name="Howarth C."/>
            <person name="Imamovic A."/>
            <person name="Larimer J."/>
            <person name="McCowan C."/>
            <person name="Murphy C."/>
            <person name="Neiman D."/>
            <person name="Pearson M."/>
            <person name="Priest M."/>
            <person name="Roberts A."/>
            <person name="Saif S."/>
            <person name="Shea T."/>
            <person name="Sisk P."/>
            <person name="Sykes S."/>
            <person name="Wortman J."/>
            <person name="Nusbaum C."/>
            <person name="Birren B."/>
        </authorList>
    </citation>
    <scope>NUCLEOTIDE SEQUENCE [LARGE SCALE GENOMIC DNA]</scope>
    <source>
        <strain evidence="5 6">CIP 110321</strain>
    </source>
</reference>
<evidence type="ECO:0000256" key="4">
    <source>
        <dbReference type="RuleBase" id="RU003788"/>
    </source>
</evidence>
<gene>
    <name evidence="5" type="ORF">F896_02116</name>
</gene>
<dbReference type="PANTHER" id="PTHR38107:SF3">
    <property type="entry name" value="LYSOZYME RRRD-RELATED"/>
    <property type="match status" value="1"/>
</dbReference>
<sequence>MSFFQHDLRRFESAVKVVINQNQFDALGSLTYNIGETALKDSALIKRLNAGNYSGAAEQFKVWNIGGGKVMKGLVCRRAAE</sequence>